<evidence type="ECO:0000256" key="22">
    <source>
        <dbReference type="ARBA" id="ARBA00063028"/>
    </source>
</evidence>
<accession>A0A2D4M603</accession>
<dbReference type="GO" id="GO:0035591">
    <property type="term" value="F:signaling adaptor activity"/>
    <property type="evidence" value="ECO:0007669"/>
    <property type="project" value="TreeGrafter"/>
</dbReference>
<evidence type="ECO:0000256" key="15">
    <source>
        <dbReference type="ARBA" id="ARBA00022859"/>
    </source>
</evidence>
<dbReference type="GO" id="GO:0035666">
    <property type="term" value="P:TRIF-dependent toll-like receptor signaling pathway"/>
    <property type="evidence" value="ECO:0007669"/>
    <property type="project" value="InterPro"/>
</dbReference>
<dbReference type="GO" id="GO:0005770">
    <property type="term" value="C:late endosome"/>
    <property type="evidence" value="ECO:0007669"/>
    <property type="project" value="UniProtKB-SubCell"/>
</dbReference>
<dbReference type="FunFam" id="3.40.50.10140:FF:000014">
    <property type="entry name" value="TIR domain-containing adapter molecule 2"/>
    <property type="match status" value="1"/>
</dbReference>
<dbReference type="SUPFAM" id="SSF52200">
    <property type="entry name" value="Toll/Interleukin receptor TIR domain"/>
    <property type="match status" value="1"/>
</dbReference>
<keyword evidence="8" id="KW-1003">Cell membrane</keyword>
<dbReference type="GO" id="GO:0006897">
    <property type="term" value="P:endocytosis"/>
    <property type="evidence" value="ECO:0007669"/>
    <property type="project" value="UniProtKB-ARBA"/>
</dbReference>
<evidence type="ECO:0000256" key="23">
    <source>
        <dbReference type="ARBA" id="ARBA00072691"/>
    </source>
</evidence>
<evidence type="ECO:0000256" key="2">
    <source>
        <dbReference type="ARBA" id="ARBA00004236"/>
    </source>
</evidence>
<evidence type="ECO:0000256" key="1">
    <source>
        <dbReference type="ARBA" id="ARBA00004231"/>
    </source>
</evidence>
<evidence type="ECO:0000256" key="3">
    <source>
        <dbReference type="ARBA" id="ARBA00004240"/>
    </source>
</evidence>
<evidence type="ECO:0000256" key="10">
    <source>
        <dbReference type="ARBA" id="ARBA00022553"/>
    </source>
</evidence>
<dbReference type="GO" id="GO:0006954">
    <property type="term" value="P:inflammatory response"/>
    <property type="evidence" value="ECO:0007669"/>
    <property type="project" value="UniProtKB-KW"/>
</dbReference>
<keyword evidence="13" id="KW-0967">Endosome</keyword>
<evidence type="ECO:0000313" key="26">
    <source>
        <dbReference type="EMBL" id="LAB28296.1"/>
    </source>
</evidence>
<evidence type="ECO:0000256" key="5">
    <source>
        <dbReference type="ARBA" id="ARBA00004496"/>
    </source>
</evidence>
<dbReference type="PANTHER" id="PTHR47230">
    <property type="entry name" value="TIR DOMAIN-CONTAINING ADAPTER MOLECULE 1"/>
    <property type="match status" value="1"/>
</dbReference>
<dbReference type="GO" id="GO:0005794">
    <property type="term" value="C:Golgi apparatus"/>
    <property type="evidence" value="ECO:0007669"/>
    <property type="project" value="UniProtKB-SubCell"/>
</dbReference>
<evidence type="ECO:0000256" key="12">
    <source>
        <dbReference type="ARBA" id="ARBA00022707"/>
    </source>
</evidence>
<dbReference type="GO" id="GO:0005783">
    <property type="term" value="C:endoplasmic reticulum"/>
    <property type="evidence" value="ECO:0007669"/>
    <property type="project" value="UniProtKB-SubCell"/>
</dbReference>
<keyword evidence="14" id="KW-0256">Endoplasmic reticulum</keyword>
<evidence type="ECO:0000256" key="11">
    <source>
        <dbReference type="ARBA" id="ARBA00022588"/>
    </source>
</evidence>
<dbReference type="InterPro" id="IPR046946">
    <property type="entry name" value="TCAM1/2"/>
</dbReference>
<comment type="function">
    <text evidence="21">Functions as a sorting adapter in different signaling pathways to facilitate downstream signaling leading to type I interferon induction. In TLR4 signaling, physically bridges TLR4 and TICAM1 and functionally transmits signal to TICAM1 in early endosomes after endocytosis of TLR4. In TLR2 signaling, physically bridges TLR2 and MYD88 and is required for the TLR2-dependent movement of MYD88 to endosomes following ligand engagement. Involved in IL-18 signaling and is proposed to function as a sorting adapter for MYD88 in IL-18 signaling during adaptive immune response. Forms a complex with RAB11FIP2 that is recruited to the phagosomes to promote the activation of the actin-regulatory GTPases RAC1 and CDC42 and subsequent phagocytosis of Gram-negative bacteria.</text>
</comment>
<evidence type="ECO:0000256" key="14">
    <source>
        <dbReference type="ARBA" id="ARBA00022824"/>
    </source>
</evidence>
<evidence type="ECO:0000256" key="18">
    <source>
        <dbReference type="ARBA" id="ARBA00023198"/>
    </source>
</evidence>
<evidence type="ECO:0000256" key="17">
    <source>
        <dbReference type="ARBA" id="ARBA00023136"/>
    </source>
</evidence>
<organism evidence="26">
    <name type="scientific">Micrurus spixii</name>
    <name type="common">Amazon coral snake</name>
    <dbReference type="NCBI Taxonomy" id="129469"/>
    <lineage>
        <taxon>Eukaryota</taxon>
        <taxon>Metazoa</taxon>
        <taxon>Chordata</taxon>
        <taxon>Craniata</taxon>
        <taxon>Vertebrata</taxon>
        <taxon>Euteleostomi</taxon>
        <taxon>Lepidosauria</taxon>
        <taxon>Squamata</taxon>
        <taxon>Bifurcata</taxon>
        <taxon>Unidentata</taxon>
        <taxon>Episquamata</taxon>
        <taxon>Toxicofera</taxon>
        <taxon>Serpentes</taxon>
        <taxon>Colubroidea</taxon>
        <taxon>Elapidae</taxon>
        <taxon>Elapinae</taxon>
        <taxon>Micrurus</taxon>
    </lineage>
</organism>
<keyword evidence="10" id="KW-0597">Phosphoprotein</keyword>
<dbReference type="GO" id="GO:0001891">
    <property type="term" value="C:phagocytic cup"/>
    <property type="evidence" value="ECO:0007669"/>
    <property type="project" value="UniProtKB-SubCell"/>
</dbReference>
<evidence type="ECO:0000256" key="8">
    <source>
        <dbReference type="ARBA" id="ARBA00022475"/>
    </source>
</evidence>
<dbReference type="PROSITE" id="PS50104">
    <property type="entry name" value="TIR"/>
    <property type="match status" value="1"/>
</dbReference>
<feature type="domain" description="TIR" evidence="25">
    <location>
        <begin position="57"/>
        <end position="190"/>
    </location>
</feature>
<evidence type="ECO:0000256" key="19">
    <source>
        <dbReference type="ARBA" id="ARBA00023273"/>
    </source>
</evidence>
<evidence type="ECO:0000256" key="6">
    <source>
        <dbReference type="ARBA" id="ARBA00004555"/>
    </source>
</evidence>
<sequence length="215" mass="25271">MGNNISRRIYPSFLKNRMKPKCASRNEHHLNLNSTLENCSHSSIQDVNASSDESEDEFYRFVILHAEEDIEEAIRVQDLLQNEYCIKPGIIFAEMPSGRHLLENLTDAINDSAWIIILLTENFLRDLWCEFQSYTSLLGALTIPHKHNSVIPMRPQNRPLPWERTPFILQCVNILQEDSPGFSVQVKKTFQEAQYRQQEKMWRYRRKKEVPPKIL</sequence>
<protein>
    <recommendedName>
        <fullName evidence="23">TIR domain-containing adapter molecule 2</fullName>
    </recommendedName>
    <alternativeName>
        <fullName evidence="24">TRIF-related adapter molecule</fullName>
    </alternativeName>
</protein>
<name>A0A2D4M603_9SAUR</name>
<keyword evidence="19" id="KW-0966">Cell projection</keyword>
<evidence type="ECO:0000256" key="21">
    <source>
        <dbReference type="ARBA" id="ARBA00056963"/>
    </source>
</evidence>
<keyword evidence="16" id="KW-0333">Golgi apparatus</keyword>
<keyword evidence="11" id="KW-0399">Innate immunity</keyword>
<comment type="subunit">
    <text evidence="22">Homodimer. Interacts with TLR4, TICAM1, IRF3 and IRF7 in response to LPS. Interacts with IL1R1, IL1RAP, IRAK2, IRAK3 and TRAF6. Interacts with protein kinase-inactive mutants of IRAK1 and IRAK4. Isoform 1 interacts with isoform 2; the interaction occurs in late endosomes and disrupts the interaction between isoform 1 and TICAM1. Interacts with MYD88; the interaction decreases after IL-18 stimulation in a time-dependent manner. Interacts with IL18R1 and IL18RAP. Interacts with TLR2. Interacts with RAB11FIP2.</text>
</comment>
<dbReference type="GO" id="GO:2000494">
    <property type="term" value="P:positive regulation of interleukin-18-mediated signaling pathway"/>
    <property type="evidence" value="ECO:0007669"/>
    <property type="project" value="UniProtKB-ARBA"/>
</dbReference>
<evidence type="ECO:0000256" key="24">
    <source>
        <dbReference type="ARBA" id="ARBA00080195"/>
    </source>
</evidence>
<evidence type="ECO:0000256" key="20">
    <source>
        <dbReference type="ARBA" id="ARBA00023288"/>
    </source>
</evidence>
<keyword evidence="17" id="KW-0472">Membrane</keyword>
<reference evidence="26" key="2">
    <citation type="submission" date="2017-11" db="EMBL/GenBank/DDBJ databases">
        <title>Coralsnake Venomics: Analyses of Venom Gland Transcriptomes and Proteomes of Six Brazilian Taxa.</title>
        <authorList>
            <person name="Aird S.D."/>
            <person name="Jorge da Silva N."/>
            <person name="Qiu L."/>
            <person name="Villar-Briones A."/>
            <person name="Aparecida-Saddi V."/>
            <person name="Campos-Telles M.P."/>
            <person name="Grau M."/>
            <person name="Mikheyev A.S."/>
        </authorList>
    </citation>
    <scope>NUCLEOTIDE SEQUENCE</scope>
    <source>
        <tissue evidence="26">Venom_gland</tissue>
    </source>
</reference>
<evidence type="ECO:0000259" key="25">
    <source>
        <dbReference type="PROSITE" id="PS50104"/>
    </source>
</evidence>
<keyword evidence="20" id="KW-0449">Lipoprotein</keyword>
<keyword evidence="18" id="KW-0395">Inflammatory response</keyword>
<evidence type="ECO:0000256" key="9">
    <source>
        <dbReference type="ARBA" id="ARBA00022490"/>
    </source>
</evidence>
<dbReference type="InterPro" id="IPR000157">
    <property type="entry name" value="TIR_dom"/>
</dbReference>
<evidence type="ECO:0000256" key="7">
    <source>
        <dbReference type="ARBA" id="ARBA00004603"/>
    </source>
</evidence>
<keyword evidence="15" id="KW-0391">Immunity</keyword>
<dbReference type="GO" id="GO:0071651">
    <property type="term" value="P:positive regulation of chemokine (C-C motif) ligand 5 production"/>
    <property type="evidence" value="ECO:0007669"/>
    <property type="project" value="UniProtKB-ARBA"/>
</dbReference>
<dbReference type="InterPro" id="IPR035897">
    <property type="entry name" value="Toll_tir_struct_dom_sf"/>
</dbReference>
<dbReference type="PANTHER" id="PTHR47230:SF2">
    <property type="entry name" value="TIR DOMAIN-CONTAINING ADAPTER MOLECULE 2"/>
    <property type="match status" value="1"/>
</dbReference>
<comment type="subcellular location">
    <subcellularLocation>
        <location evidence="2">Cell membrane</location>
    </subcellularLocation>
    <subcellularLocation>
        <location evidence="1">Cell projection</location>
        <location evidence="1">Phagocytic cup</location>
    </subcellularLocation>
    <subcellularLocation>
        <location evidence="5">Cytoplasm</location>
    </subcellularLocation>
    <subcellularLocation>
        <location evidence="4">Early endosome</location>
    </subcellularLocation>
    <subcellularLocation>
        <location evidence="3">Endoplasmic reticulum</location>
    </subcellularLocation>
    <subcellularLocation>
        <location evidence="6">Golgi apparatus</location>
    </subcellularLocation>
    <subcellularLocation>
        <location evidence="7">Late endosome</location>
    </subcellularLocation>
</comment>
<proteinExistence type="predicted"/>
<dbReference type="GO" id="GO:0005769">
    <property type="term" value="C:early endosome"/>
    <property type="evidence" value="ECO:0007669"/>
    <property type="project" value="UniProtKB-SubCell"/>
</dbReference>
<keyword evidence="12" id="KW-0519">Myristate</keyword>
<dbReference type="GO" id="GO:0045087">
    <property type="term" value="P:innate immune response"/>
    <property type="evidence" value="ECO:0007669"/>
    <property type="project" value="UniProtKB-KW"/>
</dbReference>
<dbReference type="Gene3D" id="3.40.50.10140">
    <property type="entry name" value="Toll/interleukin-1 receptor homology (TIR) domain"/>
    <property type="match status" value="1"/>
</dbReference>
<reference evidence="26" key="1">
    <citation type="submission" date="2017-07" db="EMBL/GenBank/DDBJ databases">
        <authorList>
            <person name="Mikheyev A."/>
            <person name="Grau M."/>
        </authorList>
    </citation>
    <scope>NUCLEOTIDE SEQUENCE</scope>
    <source>
        <tissue evidence="26">Venom_gland</tissue>
    </source>
</reference>
<evidence type="ECO:0000256" key="13">
    <source>
        <dbReference type="ARBA" id="ARBA00022753"/>
    </source>
</evidence>
<evidence type="ECO:0000256" key="4">
    <source>
        <dbReference type="ARBA" id="ARBA00004412"/>
    </source>
</evidence>
<evidence type="ECO:0000256" key="16">
    <source>
        <dbReference type="ARBA" id="ARBA00023034"/>
    </source>
</evidence>
<keyword evidence="9" id="KW-0963">Cytoplasm</keyword>
<dbReference type="Pfam" id="PF13676">
    <property type="entry name" value="TIR_2"/>
    <property type="match status" value="1"/>
</dbReference>
<dbReference type="GO" id="GO:0043123">
    <property type="term" value="P:positive regulation of canonical NF-kappaB signal transduction"/>
    <property type="evidence" value="ECO:0007669"/>
    <property type="project" value="TreeGrafter"/>
</dbReference>
<dbReference type="EMBL" id="IACM01080866">
    <property type="protein sequence ID" value="LAB28296.1"/>
    <property type="molecule type" value="Transcribed_RNA"/>
</dbReference>
<dbReference type="GO" id="GO:0032481">
    <property type="term" value="P:positive regulation of type I interferon production"/>
    <property type="evidence" value="ECO:0007669"/>
    <property type="project" value="TreeGrafter"/>
</dbReference>
<dbReference type="AlphaFoldDB" id="A0A2D4M603"/>